<dbReference type="OrthoDB" id="5243818at2"/>
<evidence type="ECO:0000256" key="1">
    <source>
        <dbReference type="SAM" id="MobiDB-lite"/>
    </source>
</evidence>
<dbReference type="Pfam" id="PF03992">
    <property type="entry name" value="ABM"/>
    <property type="match status" value="1"/>
</dbReference>
<dbReference type="InterPro" id="IPR011008">
    <property type="entry name" value="Dimeric_a/b-barrel"/>
</dbReference>
<name>A0A660LD20_9ACTN</name>
<organism evidence="3 4">
    <name type="scientific">Solirubrobacter pauli</name>
    <dbReference type="NCBI Taxonomy" id="166793"/>
    <lineage>
        <taxon>Bacteria</taxon>
        <taxon>Bacillati</taxon>
        <taxon>Actinomycetota</taxon>
        <taxon>Thermoleophilia</taxon>
        <taxon>Solirubrobacterales</taxon>
        <taxon>Solirubrobacteraceae</taxon>
        <taxon>Solirubrobacter</taxon>
    </lineage>
</organism>
<reference evidence="3 4" key="1">
    <citation type="submission" date="2018-10" db="EMBL/GenBank/DDBJ databases">
        <title>Genomic Encyclopedia of Archaeal and Bacterial Type Strains, Phase II (KMG-II): from individual species to whole genera.</title>
        <authorList>
            <person name="Goeker M."/>
        </authorList>
    </citation>
    <scope>NUCLEOTIDE SEQUENCE [LARGE SCALE GENOMIC DNA]</scope>
    <source>
        <strain evidence="3 4">DSM 14954</strain>
    </source>
</reference>
<dbReference type="Gene3D" id="3.30.70.100">
    <property type="match status" value="1"/>
</dbReference>
<keyword evidence="4" id="KW-1185">Reference proteome</keyword>
<keyword evidence="3" id="KW-0560">Oxidoreductase</keyword>
<evidence type="ECO:0000313" key="4">
    <source>
        <dbReference type="Proteomes" id="UP000278962"/>
    </source>
</evidence>
<accession>A0A660LD20</accession>
<dbReference type="GO" id="GO:0004497">
    <property type="term" value="F:monooxygenase activity"/>
    <property type="evidence" value="ECO:0007669"/>
    <property type="project" value="UniProtKB-KW"/>
</dbReference>
<gene>
    <name evidence="3" type="ORF">C8N24_0413</name>
</gene>
<protein>
    <submittedName>
        <fullName evidence="3">Antibiotic biosynthesis monooxygenase</fullName>
    </submittedName>
</protein>
<dbReference type="EMBL" id="RBIL01000001">
    <property type="protein sequence ID" value="RKQ90601.1"/>
    <property type="molecule type" value="Genomic_DNA"/>
</dbReference>
<proteinExistence type="predicted"/>
<feature type="domain" description="ABM" evidence="2">
    <location>
        <begin position="18"/>
        <end position="76"/>
    </location>
</feature>
<evidence type="ECO:0000259" key="2">
    <source>
        <dbReference type="Pfam" id="PF03992"/>
    </source>
</evidence>
<sequence length="125" mass="13867">MALGVAQIPWYATLFRGDQFAEAVAKVAPTAMRYGALDYIVYRNRDDMYKFMHCSTFESKADFEAWWYGPEMTAFKTAHSGWYQVPVLYTFADIVASGSRADGEEIAAGSASTAPDDMYGDAQVS</sequence>
<dbReference type="InterPro" id="IPR007138">
    <property type="entry name" value="ABM_dom"/>
</dbReference>
<dbReference type="AlphaFoldDB" id="A0A660LD20"/>
<comment type="caution">
    <text evidence="3">The sequence shown here is derived from an EMBL/GenBank/DDBJ whole genome shotgun (WGS) entry which is preliminary data.</text>
</comment>
<dbReference type="SUPFAM" id="SSF54909">
    <property type="entry name" value="Dimeric alpha+beta barrel"/>
    <property type="match status" value="1"/>
</dbReference>
<keyword evidence="3" id="KW-0503">Monooxygenase</keyword>
<dbReference type="RefSeq" id="WP_121247485.1">
    <property type="nucleotide sequence ID" value="NZ_RBIL01000001.1"/>
</dbReference>
<evidence type="ECO:0000313" key="3">
    <source>
        <dbReference type="EMBL" id="RKQ90601.1"/>
    </source>
</evidence>
<dbReference type="Proteomes" id="UP000278962">
    <property type="component" value="Unassembled WGS sequence"/>
</dbReference>
<feature type="region of interest" description="Disordered" evidence="1">
    <location>
        <begin position="106"/>
        <end position="125"/>
    </location>
</feature>